<dbReference type="Gene3D" id="3.40.50.300">
    <property type="entry name" value="P-loop containing nucleotide triphosphate hydrolases"/>
    <property type="match status" value="1"/>
</dbReference>
<name>A0A9Q0D1M3_9POAL</name>
<comment type="similarity">
    <text evidence="1">Belongs to the disease resistance NB-LRR family.</text>
</comment>
<dbReference type="InterPro" id="IPR058922">
    <property type="entry name" value="WHD_DRP"/>
</dbReference>
<evidence type="ECO:0000259" key="8">
    <source>
        <dbReference type="Pfam" id="PF18052"/>
    </source>
</evidence>
<dbReference type="AlphaFoldDB" id="A0A9Q0D1M3"/>
<dbReference type="Pfam" id="PF23598">
    <property type="entry name" value="LRR_14"/>
    <property type="match status" value="1"/>
</dbReference>
<dbReference type="Gene3D" id="1.10.10.10">
    <property type="entry name" value="Winged helix-like DNA-binding domain superfamily/Winged helix DNA-binding domain"/>
    <property type="match status" value="1"/>
</dbReference>
<dbReference type="GO" id="GO:0009626">
    <property type="term" value="P:plant-type hypersensitive response"/>
    <property type="evidence" value="ECO:0007669"/>
    <property type="project" value="UniProtKB-ARBA"/>
</dbReference>
<dbReference type="InterPro" id="IPR032675">
    <property type="entry name" value="LRR_dom_sf"/>
</dbReference>
<evidence type="ECO:0000256" key="1">
    <source>
        <dbReference type="ARBA" id="ARBA00008894"/>
    </source>
</evidence>
<keyword evidence="12" id="KW-1185">Reference proteome</keyword>
<dbReference type="Gene3D" id="3.80.10.10">
    <property type="entry name" value="Ribonuclease Inhibitor"/>
    <property type="match status" value="2"/>
</dbReference>
<evidence type="ECO:0000256" key="6">
    <source>
        <dbReference type="SAM" id="MobiDB-lite"/>
    </source>
</evidence>
<dbReference type="PANTHER" id="PTHR23155:SF1185">
    <property type="entry name" value="DISEASE RESISTANCE RPP8-LIKE PROTEIN 3-RELATED"/>
    <property type="match status" value="1"/>
</dbReference>
<protein>
    <submittedName>
        <fullName evidence="11">Uncharacterized protein</fullName>
    </submittedName>
</protein>
<dbReference type="Pfam" id="PF18052">
    <property type="entry name" value="Rx_N"/>
    <property type="match status" value="1"/>
</dbReference>
<keyword evidence="2" id="KW-0433">Leucine-rich repeat</keyword>
<evidence type="ECO:0000313" key="11">
    <source>
        <dbReference type="EMBL" id="KAJ1704206.1"/>
    </source>
</evidence>
<reference evidence="11" key="1">
    <citation type="journal article" date="2022" name="Cell">
        <title>Repeat-based holocentromeres influence genome architecture and karyotype evolution.</title>
        <authorList>
            <person name="Hofstatter P.G."/>
            <person name="Thangavel G."/>
            <person name="Lux T."/>
            <person name="Neumann P."/>
            <person name="Vondrak T."/>
            <person name="Novak P."/>
            <person name="Zhang M."/>
            <person name="Costa L."/>
            <person name="Castellani M."/>
            <person name="Scott A."/>
            <person name="Toegelov H."/>
            <person name="Fuchs J."/>
            <person name="Mata-Sucre Y."/>
            <person name="Dias Y."/>
            <person name="Vanzela A.L.L."/>
            <person name="Huettel B."/>
            <person name="Almeida C.C.S."/>
            <person name="Simkova H."/>
            <person name="Souza G."/>
            <person name="Pedrosa-Harand A."/>
            <person name="Macas J."/>
            <person name="Mayer K.F.X."/>
            <person name="Houben A."/>
            <person name="Marques A."/>
        </authorList>
    </citation>
    <scope>NUCLEOTIDE SEQUENCE</scope>
    <source>
        <strain evidence="11">RhyBre1mFocal</strain>
    </source>
</reference>
<dbReference type="GO" id="GO:0042742">
    <property type="term" value="P:defense response to bacterium"/>
    <property type="evidence" value="ECO:0007669"/>
    <property type="project" value="UniProtKB-ARBA"/>
</dbReference>
<evidence type="ECO:0000259" key="10">
    <source>
        <dbReference type="Pfam" id="PF23598"/>
    </source>
</evidence>
<dbReference type="CDD" id="cd14798">
    <property type="entry name" value="RX-CC_like"/>
    <property type="match status" value="1"/>
</dbReference>
<evidence type="ECO:0000259" key="9">
    <source>
        <dbReference type="Pfam" id="PF23559"/>
    </source>
</evidence>
<comment type="caution">
    <text evidence="11">The sequence shown here is derived from an EMBL/GenBank/DDBJ whole genome shotgun (WGS) entry which is preliminary data.</text>
</comment>
<proteinExistence type="inferred from homology"/>
<feature type="domain" description="Disease resistance N-terminal" evidence="8">
    <location>
        <begin position="5"/>
        <end position="87"/>
    </location>
</feature>
<evidence type="ECO:0000256" key="4">
    <source>
        <dbReference type="ARBA" id="ARBA00022741"/>
    </source>
</evidence>
<feature type="domain" description="Disease resistance protein winged helix" evidence="9">
    <location>
        <begin position="426"/>
        <end position="495"/>
    </location>
</feature>
<feature type="domain" description="Disease resistance R13L4/SHOC-2-like LRR" evidence="10">
    <location>
        <begin position="542"/>
        <end position="846"/>
    </location>
</feature>
<evidence type="ECO:0000256" key="5">
    <source>
        <dbReference type="ARBA" id="ARBA00022821"/>
    </source>
</evidence>
<dbReference type="Gene3D" id="1.10.8.430">
    <property type="entry name" value="Helical domain of apoptotic protease-activating factors"/>
    <property type="match status" value="1"/>
</dbReference>
<dbReference type="SUPFAM" id="SSF52058">
    <property type="entry name" value="L domain-like"/>
    <property type="match status" value="1"/>
</dbReference>
<dbReference type="OrthoDB" id="600370at2759"/>
<dbReference type="GO" id="GO:0043531">
    <property type="term" value="F:ADP binding"/>
    <property type="evidence" value="ECO:0007669"/>
    <property type="project" value="InterPro"/>
</dbReference>
<dbReference type="InterPro" id="IPR038005">
    <property type="entry name" value="RX-like_CC"/>
</dbReference>
<dbReference type="InterPro" id="IPR002182">
    <property type="entry name" value="NB-ARC"/>
</dbReference>
<dbReference type="InterPro" id="IPR055414">
    <property type="entry name" value="LRR_R13L4/SHOC2-like"/>
</dbReference>
<dbReference type="InterPro" id="IPR027417">
    <property type="entry name" value="P-loop_NTPase"/>
</dbReference>
<dbReference type="Gene3D" id="1.20.5.4130">
    <property type="match status" value="1"/>
</dbReference>
<dbReference type="PRINTS" id="PR00364">
    <property type="entry name" value="DISEASERSIST"/>
</dbReference>
<dbReference type="FunFam" id="3.40.50.300:FF:001091">
    <property type="entry name" value="Probable disease resistance protein At1g61300"/>
    <property type="match status" value="1"/>
</dbReference>
<dbReference type="Pfam" id="PF00931">
    <property type="entry name" value="NB-ARC"/>
    <property type="match status" value="1"/>
</dbReference>
<dbReference type="InterPro" id="IPR041118">
    <property type="entry name" value="Rx_N"/>
</dbReference>
<dbReference type="InterPro" id="IPR036388">
    <property type="entry name" value="WH-like_DNA-bd_sf"/>
</dbReference>
<organism evidence="11 12">
    <name type="scientific">Rhynchospora breviuscula</name>
    <dbReference type="NCBI Taxonomy" id="2022672"/>
    <lineage>
        <taxon>Eukaryota</taxon>
        <taxon>Viridiplantae</taxon>
        <taxon>Streptophyta</taxon>
        <taxon>Embryophyta</taxon>
        <taxon>Tracheophyta</taxon>
        <taxon>Spermatophyta</taxon>
        <taxon>Magnoliopsida</taxon>
        <taxon>Liliopsida</taxon>
        <taxon>Poales</taxon>
        <taxon>Cyperaceae</taxon>
        <taxon>Cyperoideae</taxon>
        <taxon>Rhynchosporeae</taxon>
        <taxon>Rhynchospora</taxon>
    </lineage>
</organism>
<accession>A0A9Q0D1M3</accession>
<dbReference type="InterPro" id="IPR044974">
    <property type="entry name" value="Disease_R_plants"/>
</dbReference>
<dbReference type="Pfam" id="PF23559">
    <property type="entry name" value="WHD_DRP"/>
    <property type="match status" value="1"/>
</dbReference>
<feature type="region of interest" description="Disordered" evidence="6">
    <location>
        <begin position="134"/>
        <end position="162"/>
    </location>
</feature>
<keyword evidence="4" id="KW-0547">Nucleotide-binding</keyword>
<dbReference type="InterPro" id="IPR042197">
    <property type="entry name" value="Apaf_helical"/>
</dbReference>
<keyword evidence="5" id="KW-0611">Plant defense</keyword>
<dbReference type="EMBL" id="JAMQYH010000001">
    <property type="protein sequence ID" value="KAJ1704206.1"/>
    <property type="molecule type" value="Genomic_DNA"/>
</dbReference>
<keyword evidence="3" id="KW-0677">Repeat</keyword>
<dbReference type="SUPFAM" id="SSF52540">
    <property type="entry name" value="P-loop containing nucleoside triphosphate hydrolases"/>
    <property type="match status" value="1"/>
</dbReference>
<evidence type="ECO:0000256" key="3">
    <source>
        <dbReference type="ARBA" id="ARBA00022737"/>
    </source>
</evidence>
<dbReference type="PANTHER" id="PTHR23155">
    <property type="entry name" value="DISEASE RESISTANCE PROTEIN RP"/>
    <property type="match status" value="1"/>
</dbReference>
<dbReference type="FunFam" id="1.10.10.10:FF:000322">
    <property type="entry name" value="Probable disease resistance protein At1g63360"/>
    <property type="match status" value="1"/>
</dbReference>
<evidence type="ECO:0000313" key="12">
    <source>
        <dbReference type="Proteomes" id="UP001151287"/>
    </source>
</evidence>
<sequence length="893" mass="103412">MEGAAVKFALDKLTVLLNMGLEMYSVSNEVRQMESDLRMIQGFLQDANSKRNKNPGVKGWVNEVREVAYRIEDAIDIFLVDIEGNRPRSFGVWSKLVRPVKKPFKVKKLVDEVKAIRQTLRNISEVKNDLGITNVGSGSSPQHDQELFFRRGRPSDDDDSEVVGLDSDKDQIIRQLLDKNISRRTVLSIVGIGGLGKTTLAQKVYKSDKLRGQFDCCIWQSISQKYDVKYLLREILYSVEPAMRNKEPAIRDDDLTSELKRSLTQKRFFIVLDDVWETDLWESLRTALPDKNNASRVLITTRKLDVANAADGGLKPYELRYLNDDESLSLLLQKAIPIREPEGQHYLTDLNEVAKKLTKKCGGLPLALVVLGSILSRDRTYNAWKRVNETLEWHDDRAKRCSEVLLLSYLDLPYHLKPCFLYFASFPEDYEISAKHVIRMWIAEGFIPSGNGTMEERAQNILEELLQRSLVQVIKKSWDLKCKTCRVHDLVRDMAIQEAREENFFTVFTKEDDEIQFSAEKVRRAMLQCSPPTNFDIHSINARSLLLFRPYEYKLNNRGFRLLKVLSIERVNFRDKKMIHKSWLEGLIHLRYLGFRSCRLSSEFLRISFSNLKNLETVDFKGTSFKLPDRICEKLHYSWQGNYYFHSLWKVPSLRHVIIMDGDICPSFPSKGDHLKNIQTLKLKMGNWRGSSIKERWQYLKTMLTRTEHLISLAITSVLLPLLSEGTRDLSCHETIRSLFLVGLWVRDLCVLNLGMLPTNPTKLTLSWSKFVEDPMPVLEGLQSLTILRLWPWSFVGTKLTCTEGAFPRLQKLELVCLPHVSHWDIEKGAMPRLSHLKMYELDKLQVLPELQNVPMLHNLGLDERLYETSGQPENRDKIQHISYVRQLKTPYN</sequence>
<dbReference type="Proteomes" id="UP001151287">
    <property type="component" value="Unassembled WGS sequence"/>
</dbReference>
<evidence type="ECO:0000259" key="7">
    <source>
        <dbReference type="Pfam" id="PF00931"/>
    </source>
</evidence>
<dbReference type="GO" id="GO:0002758">
    <property type="term" value="P:innate immune response-activating signaling pathway"/>
    <property type="evidence" value="ECO:0007669"/>
    <property type="project" value="UniProtKB-ARBA"/>
</dbReference>
<feature type="domain" description="NB-ARC" evidence="7">
    <location>
        <begin position="167"/>
        <end position="337"/>
    </location>
</feature>
<evidence type="ECO:0000256" key="2">
    <source>
        <dbReference type="ARBA" id="ARBA00022614"/>
    </source>
</evidence>
<feature type="compositionally biased region" description="Basic and acidic residues" evidence="6">
    <location>
        <begin position="143"/>
        <end position="155"/>
    </location>
</feature>
<gene>
    <name evidence="11" type="ORF">LUZ63_003985</name>
</gene>